<organism evidence="2">
    <name type="scientific">marine metagenome</name>
    <dbReference type="NCBI Taxonomy" id="408172"/>
    <lineage>
        <taxon>unclassified sequences</taxon>
        <taxon>metagenomes</taxon>
        <taxon>ecological metagenomes</taxon>
    </lineage>
</organism>
<name>A0A383DA58_9ZZZZ</name>
<protein>
    <submittedName>
        <fullName evidence="2">Uncharacterized protein</fullName>
    </submittedName>
</protein>
<reference evidence="2" key="1">
    <citation type="submission" date="2018-05" db="EMBL/GenBank/DDBJ databases">
        <authorList>
            <person name="Lanie J.A."/>
            <person name="Ng W.-L."/>
            <person name="Kazmierczak K.M."/>
            <person name="Andrzejewski T.M."/>
            <person name="Davidsen T.M."/>
            <person name="Wayne K.J."/>
            <person name="Tettelin H."/>
            <person name="Glass J.I."/>
            <person name="Rusch D."/>
            <person name="Podicherti R."/>
            <person name="Tsui H.-C.T."/>
            <person name="Winkler M.E."/>
        </authorList>
    </citation>
    <scope>NUCLEOTIDE SEQUENCE</scope>
</reference>
<accession>A0A383DA58</accession>
<evidence type="ECO:0000313" key="2">
    <source>
        <dbReference type="EMBL" id="SVE41199.1"/>
    </source>
</evidence>
<sequence>MADQDHQGNEGSLHVGHPSNVHILILPPGYQ</sequence>
<gene>
    <name evidence="2" type="ORF">METZ01_LOCUS494053</name>
</gene>
<feature type="region of interest" description="Disordered" evidence="1">
    <location>
        <begin position="1"/>
        <end position="20"/>
    </location>
</feature>
<proteinExistence type="predicted"/>
<evidence type="ECO:0000256" key="1">
    <source>
        <dbReference type="SAM" id="MobiDB-lite"/>
    </source>
</evidence>
<dbReference type="EMBL" id="UINC01215495">
    <property type="protein sequence ID" value="SVE41199.1"/>
    <property type="molecule type" value="Genomic_DNA"/>
</dbReference>
<dbReference type="AlphaFoldDB" id="A0A383DA58"/>